<protein>
    <recommendedName>
        <fullName evidence="2">Zinc-ribbon domain-containing protein</fullName>
    </recommendedName>
</protein>
<reference evidence="1" key="1">
    <citation type="journal article" date="2015" name="Nature">
        <title>Complex archaea that bridge the gap between prokaryotes and eukaryotes.</title>
        <authorList>
            <person name="Spang A."/>
            <person name="Saw J.H."/>
            <person name="Jorgensen S.L."/>
            <person name="Zaremba-Niedzwiedzka K."/>
            <person name="Martijn J."/>
            <person name="Lind A.E."/>
            <person name="van Eijk R."/>
            <person name="Schleper C."/>
            <person name="Guy L."/>
            <person name="Ettema T.J."/>
        </authorList>
    </citation>
    <scope>NUCLEOTIDE SEQUENCE</scope>
</reference>
<name>A0A0F9EUW5_9ZZZZ</name>
<sequence length="48" mass="5469">MFCENCGAVLQGLNQEFCHKCGIPLRMEIKRFLQSIYSHDIVGNVVNL</sequence>
<organism evidence="1">
    <name type="scientific">marine sediment metagenome</name>
    <dbReference type="NCBI Taxonomy" id="412755"/>
    <lineage>
        <taxon>unclassified sequences</taxon>
        <taxon>metagenomes</taxon>
        <taxon>ecological metagenomes</taxon>
    </lineage>
</organism>
<evidence type="ECO:0008006" key="2">
    <source>
        <dbReference type="Google" id="ProtNLM"/>
    </source>
</evidence>
<comment type="caution">
    <text evidence="1">The sequence shown here is derived from an EMBL/GenBank/DDBJ whole genome shotgun (WGS) entry which is preliminary data.</text>
</comment>
<gene>
    <name evidence="1" type="ORF">LCGC14_2031110</name>
</gene>
<proteinExistence type="predicted"/>
<evidence type="ECO:0000313" key="1">
    <source>
        <dbReference type="EMBL" id="KKL77814.1"/>
    </source>
</evidence>
<dbReference type="AlphaFoldDB" id="A0A0F9EUW5"/>
<accession>A0A0F9EUW5</accession>
<dbReference type="EMBL" id="LAZR01023641">
    <property type="protein sequence ID" value="KKL77814.1"/>
    <property type="molecule type" value="Genomic_DNA"/>
</dbReference>